<name>A0A0E0M3C4_ORYPU</name>
<dbReference type="AlphaFoldDB" id="A0A0E0M3C4"/>
<evidence type="ECO:0000313" key="2">
    <source>
        <dbReference type="Proteomes" id="UP000026962"/>
    </source>
</evidence>
<accession>A0A0E0M3C4</accession>
<reference evidence="1" key="2">
    <citation type="submission" date="2018-05" db="EMBL/GenBank/DDBJ databases">
        <title>OpunRS2 (Oryza punctata Reference Sequence Version 2).</title>
        <authorList>
            <person name="Zhang J."/>
            <person name="Kudrna D."/>
            <person name="Lee S."/>
            <person name="Talag J."/>
            <person name="Welchert J."/>
            <person name="Wing R.A."/>
        </authorList>
    </citation>
    <scope>NUCLEOTIDE SEQUENCE [LARGE SCALE GENOMIC DNA]</scope>
</reference>
<organism evidence="1">
    <name type="scientific">Oryza punctata</name>
    <name type="common">Red rice</name>
    <dbReference type="NCBI Taxonomy" id="4537"/>
    <lineage>
        <taxon>Eukaryota</taxon>
        <taxon>Viridiplantae</taxon>
        <taxon>Streptophyta</taxon>
        <taxon>Embryophyta</taxon>
        <taxon>Tracheophyta</taxon>
        <taxon>Spermatophyta</taxon>
        <taxon>Magnoliopsida</taxon>
        <taxon>Liliopsida</taxon>
        <taxon>Poales</taxon>
        <taxon>Poaceae</taxon>
        <taxon>BOP clade</taxon>
        <taxon>Oryzoideae</taxon>
        <taxon>Oryzeae</taxon>
        <taxon>Oryzinae</taxon>
        <taxon>Oryza</taxon>
    </lineage>
</organism>
<dbReference type="EnsemblPlants" id="OPUNC09G14720.2">
    <property type="protein sequence ID" value="OPUNC09G14720.2"/>
    <property type="gene ID" value="OPUNC09G14720"/>
</dbReference>
<evidence type="ECO:0000313" key="1">
    <source>
        <dbReference type="EnsemblPlants" id="OPUNC09G14720.2"/>
    </source>
</evidence>
<proteinExistence type="predicted"/>
<dbReference type="Gramene" id="OPUNC09G14720.2">
    <property type="protein sequence ID" value="OPUNC09G14720.2"/>
    <property type="gene ID" value="OPUNC09G14720"/>
</dbReference>
<sequence length="342" mass="37563">MLHYSWAGPGLAGGPIAMRSPSILSQCLAGFLSHEKAAAHCVNVVPDRESHPPSPAVEIVPSKNVHPYKYAGENIEMHGMNIFKGKVSVVDIVGLSGSEVITPKGEGPLKCCESSIDLVNVLKNEIRDGLLTFRSKQDPSAEIIRCKTIPNVLANLEHAQDKHGQQQGSPLTPSRQQLPQDIHFYAGEWEELHTVLSVIQEDEVDASSGVGLEFCEDDFLDGCSSQDASNICHETSSRRSRKLSGSRAWERGNETTTGDGGYDIVLVNEIPYSASSLQNLYLLVKKCLRPPYGVMYLSARKNYIGSSSAVRQLRSLVDEEGAFGVHLVSEPPEREIWKFFFK</sequence>
<protein>
    <submittedName>
        <fullName evidence="1">Uncharacterized protein</fullName>
    </submittedName>
</protein>
<keyword evidence="2" id="KW-1185">Reference proteome</keyword>
<reference evidence="1" key="1">
    <citation type="submission" date="2015-04" db="UniProtKB">
        <authorList>
            <consortium name="EnsemblPlants"/>
        </authorList>
    </citation>
    <scope>IDENTIFICATION</scope>
</reference>
<dbReference type="Proteomes" id="UP000026962">
    <property type="component" value="Chromosome 9"/>
</dbReference>